<dbReference type="InterPro" id="IPR000182">
    <property type="entry name" value="GNAT_dom"/>
</dbReference>
<evidence type="ECO:0000259" key="1">
    <source>
        <dbReference type="PROSITE" id="PS51186"/>
    </source>
</evidence>
<sequence>MAATVFHLPDSRCILEPMNLHEQSQVDELLRQRKICGWADTPDHVAAWRDSMDARKKSLFWIKPATQPSLRAGHVSLDCEAEPPDLELANPHDKSVLTIARFFILQEHRRGGLGRAVMETLEKLGTKEPYGSPNCHTIAITTLSRQYAEDDQERARYEAFEGKPAPPRGSSNEDWYERMGYVKWKDVPHYEIKNRPEKYVAAYMRKRIA</sequence>
<reference evidence="2" key="1">
    <citation type="submission" date="2022-10" db="EMBL/GenBank/DDBJ databases">
        <title>Tapping the CABI collections for fungal endophytes: first genome assemblies for Collariella, Neodidymelliopsis, Ascochyta clinopodiicola, Didymella pomorum, Didymosphaeria variabile, Neocosmospora piperis and Neocucurbitaria cava.</title>
        <authorList>
            <person name="Hill R."/>
        </authorList>
    </citation>
    <scope>NUCLEOTIDE SEQUENCE</scope>
    <source>
        <strain evidence="2">IMI 355082</strain>
    </source>
</reference>
<gene>
    <name evidence="2" type="ORF">N0V93_000425</name>
</gene>
<evidence type="ECO:0000313" key="3">
    <source>
        <dbReference type="Proteomes" id="UP001140453"/>
    </source>
</evidence>
<keyword evidence="3" id="KW-1185">Reference proteome</keyword>
<dbReference type="InterPro" id="IPR016181">
    <property type="entry name" value="Acyl_CoA_acyltransferase"/>
</dbReference>
<dbReference type="SUPFAM" id="SSF55729">
    <property type="entry name" value="Acyl-CoA N-acyltransferases (Nat)"/>
    <property type="match status" value="1"/>
</dbReference>
<dbReference type="AlphaFoldDB" id="A0A9W8YZM9"/>
<dbReference type="EMBL" id="JAPEVB010000001">
    <property type="protein sequence ID" value="KAJ4396206.1"/>
    <property type="molecule type" value="Genomic_DNA"/>
</dbReference>
<dbReference type="Proteomes" id="UP001140453">
    <property type="component" value="Unassembled WGS sequence"/>
</dbReference>
<dbReference type="Gene3D" id="3.40.630.30">
    <property type="match status" value="1"/>
</dbReference>
<comment type="caution">
    <text evidence="2">The sequence shown here is derived from an EMBL/GenBank/DDBJ whole genome shotgun (WGS) entry which is preliminary data.</text>
</comment>
<dbReference type="OrthoDB" id="2326446at2759"/>
<proteinExistence type="predicted"/>
<feature type="domain" description="N-acetyltransferase" evidence="1">
    <location>
        <begin position="28"/>
        <end position="209"/>
    </location>
</feature>
<accession>A0A9W8YZM9</accession>
<evidence type="ECO:0000313" key="2">
    <source>
        <dbReference type="EMBL" id="KAJ4396206.1"/>
    </source>
</evidence>
<protein>
    <recommendedName>
        <fullName evidence="1">N-acetyltransferase domain-containing protein</fullName>
    </recommendedName>
</protein>
<name>A0A9W8YZM9_9PEZI</name>
<organism evidence="2 3">
    <name type="scientific">Gnomoniopsis smithogilvyi</name>
    <dbReference type="NCBI Taxonomy" id="1191159"/>
    <lineage>
        <taxon>Eukaryota</taxon>
        <taxon>Fungi</taxon>
        <taxon>Dikarya</taxon>
        <taxon>Ascomycota</taxon>
        <taxon>Pezizomycotina</taxon>
        <taxon>Sordariomycetes</taxon>
        <taxon>Sordariomycetidae</taxon>
        <taxon>Diaporthales</taxon>
        <taxon>Gnomoniaceae</taxon>
        <taxon>Gnomoniopsis</taxon>
    </lineage>
</organism>
<dbReference type="PROSITE" id="PS51186">
    <property type="entry name" value="GNAT"/>
    <property type="match status" value="1"/>
</dbReference>
<dbReference type="GO" id="GO:0016747">
    <property type="term" value="F:acyltransferase activity, transferring groups other than amino-acyl groups"/>
    <property type="evidence" value="ECO:0007669"/>
    <property type="project" value="InterPro"/>
</dbReference>
<dbReference type="CDD" id="cd04301">
    <property type="entry name" value="NAT_SF"/>
    <property type="match status" value="1"/>
</dbReference>